<dbReference type="EMBL" id="QPKB01000006">
    <property type="protein sequence ID" value="RWR87927.1"/>
    <property type="molecule type" value="Genomic_DNA"/>
</dbReference>
<sequence length="352" mass="40333">MLRPTSGSFLGPKRRAATPAMTTSSGTPSPNKQRQSRPVCDLFLVKTIVLLFFNRNSFLPLLKKRDLQEDKEALWGVLGRVGPKHKVQTVRSLWKAEHGHKSSAGMISSFKVFPCIEVDIRGTFVSSLIHLFRLHFQTAPAILYGISEPGYEFVNKVLCGHEERCFDLFRMENHVFHGLCNALKTKNLLHDSKFLSVEEQVAIFLMTISQNVLEQNDRFQHSGETISHHFKRVLKVIELIILPAFTDTPLEIINNPKYYPWFKGPLMYTREYINSYKGSNSLSRQKVTQNVMCACSFDIPFTFVYAGWIGTTNDFRVFVEAITNLELHFLHPPTGKSHLMTIYTCMSFVFMK</sequence>
<dbReference type="InterPro" id="IPR058353">
    <property type="entry name" value="DUF8040"/>
</dbReference>
<name>A0A443PAY8_9MAGN</name>
<dbReference type="OrthoDB" id="785423at2759"/>
<feature type="compositionally biased region" description="Polar residues" evidence="1">
    <location>
        <begin position="20"/>
        <end position="33"/>
    </location>
</feature>
<dbReference type="STRING" id="337451.A0A443PAY8"/>
<proteinExistence type="predicted"/>
<evidence type="ECO:0000259" key="2">
    <source>
        <dbReference type="Pfam" id="PF26138"/>
    </source>
</evidence>
<feature type="region of interest" description="Disordered" evidence="1">
    <location>
        <begin position="1"/>
        <end position="35"/>
    </location>
</feature>
<organism evidence="3 4">
    <name type="scientific">Cinnamomum micranthum f. kanehirae</name>
    <dbReference type="NCBI Taxonomy" id="337451"/>
    <lineage>
        <taxon>Eukaryota</taxon>
        <taxon>Viridiplantae</taxon>
        <taxon>Streptophyta</taxon>
        <taxon>Embryophyta</taxon>
        <taxon>Tracheophyta</taxon>
        <taxon>Spermatophyta</taxon>
        <taxon>Magnoliopsida</taxon>
        <taxon>Magnoliidae</taxon>
        <taxon>Laurales</taxon>
        <taxon>Lauraceae</taxon>
        <taxon>Cinnamomum</taxon>
    </lineage>
</organism>
<keyword evidence="4" id="KW-1185">Reference proteome</keyword>
<gene>
    <name evidence="3" type="ORF">CKAN_01689100</name>
</gene>
<feature type="domain" description="DUF8040" evidence="2">
    <location>
        <begin position="150"/>
        <end position="237"/>
    </location>
</feature>
<evidence type="ECO:0000313" key="4">
    <source>
        <dbReference type="Proteomes" id="UP000283530"/>
    </source>
</evidence>
<dbReference type="AlphaFoldDB" id="A0A443PAY8"/>
<reference evidence="3 4" key="1">
    <citation type="journal article" date="2019" name="Nat. Plants">
        <title>Stout camphor tree genome fills gaps in understanding of flowering plant genome evolution.</title>
        <authorList>
            <person name="Chaw S.M."/>
            <person name="Liu Y.C."/>
            <person name="Wu Y.W."/>
            <person name="Wang H.Y."/>
            <person name="Lin C.I."/>
            <person name="Wu C.S."/>
            <person name="Ke H.M."/>
            <person name="Chang L.Y."/>
            <person name="Hsu C.Y."/>
            <person name="Yang H.T."/>
            <person name="Sudianto E."/>
            <person name="Hsu M.H."/>
            <person name="Wu K.P."/>
            <person name="Wang L.N."/>
            <person name="Leebens-Mack J.H."/>
            <person name="Tsai I.J."/>
        </authorList>
    </citation>
    <scope>NUCLEOTIDE SEQUENCE [LARGE SCALE GENOMIC DNA]</scope>
    <source>
        <strain evidence="4">cv. Chaw 1501</strain>
        <tissue evidence="3">Young leaves</tissue>
    </source>
</reference>
<comment type="caution">
    <text evidence="3">The sequence shown here is derived from an EMBL/GenBank/DDBJ whole genome shotgun (WGS) entry which is preliminary data.</text>
</comment>
<dbReference type="InterPro" id="IPR045249">
    <property type="entry name" value="HARBI1-like"/>
</dbReference>
<evidence type="ECO:0000313" key="3">
    <source>
        <dbReference type="EMBL" id="RWR87927.1"/>
    </source>
</evidence>
<dbReference type="Pfam" id="PF26138">
    <property type="entry name" value="DUF8040"/>
    <property type="match status" value="1"/>
</dbReference>
<evidence type="ECO:0000256" key="1">
    <source>
        <dbReference type="SAM" id="MobiDB-lite"/>
    </source>
</evidence>
<dbReference type="PANTHER" id="PTHR22930:SF280">
    <property type="entry name" value="OS11G0202600 PROTEIN"/>
    <property type="match status" value="1"/>
</dbReference>
<dbReference type="Proteomes" id="UP000283530">
    <property type="component" value="Unassembled WGS sequence"/>
</dbReference>
<dbReference type="PANTHER" id="PTHR22930">
    <property type="match status" value="1"/>
</dbReference>
<protein>
    <submittedName>
        <fullName evidence="3">Protein ALP1-like protein</fullName>
    </submittedName>
</protein>
<accession>A0A443PAY8</accession>